<keyword evidence="1" id="KW-0812">Transmembrane</keyword>
<reference evidence="3" key="1">
    <citation type="journal article" date="2019" name="Int. J. Syst. Evol. Microbiol.">
        <title>The Global Catalogue of Microorganisms (GCM) 10K type strain sequencing project: providing services to taxonomists for standard genome sequencing and annotation.</title>
        <authorList>
            <consortium name="The Broad Institute Genomics Platform"/>
            <consortium name="The Broad Institute Genome Sequencing Center for Infectious Disease"/>
            <person name="Wu L."/>
            <person name="Ma J."/>
        </authorList>
    </citation>
    <scope>NUCLEOTIDE SEQUENCE [LARGE SCALE GENOMIC DNA]</scope>
    <source>
        <strain evidence="3">JCM 17543</strain>
    </source>
</reference>
<dbReference type="EMBL" id="BAABBM010000001">
    <property type="protein sequence ID" value="GAA3896960.1"/>
    <property type="molecule type" value="Genomic_DNA"/>
</dbReference>
<name>A0ABP7LCK8_9SPHN</name>
<evidence type="ECO:0000256" key="1">
    <source>
        <dbReference type="SAM" id="Phobius"/>
    </source>
</evidence>
<keyword evidence="3" id="KW-1185">Reference proteome</keyword>
<proteinExistence type="predicted"/>
<feature type="transmembrane region" description="Helical" evidence="1">
    <location>
        <begin position="96"/>
        <end position="120"/>
    </location>
</feature>
<feature type="transmembrane region" description="Helical" evidence="1">
    <location>
        <begin position="26"/>
        <end position="45"/>
    </location>
</feature>
<evidence type="ECO:0000313" key="2">
    <source>
        <dbReference type="EMBL" id="GAA3896960.1"/>
    </source>
</evidence>
<evidence type="ECO:0000313" key="3">
    <source>
        <dbReference type="Proteomes" id="UP001500827"/>
    </source>
</evidence>
<dbReference type="Proteomes" id="UP001500827">
    <property type="component" value="Unassembled WGS sequence"/>
</dbReference>
<feature type="transmembrane region" description="Helical" evidence="1">
    <location>
        <begin position="253"/>
        <end position="275"/>
    </location>
</feature>
<feature type="transmembrane region" description="Helical" evidence="1">
    <location>
        <begin position="441"/>
        <end position="465"/>
    </location>
</feature>
<evidence type="ECO:0008006" key="4">
    <source>
        <dbReference type="Google" id="ProtNLM"/>
    </source>
</evidence>
<accession>A0ABP7LCK8</accession>
<feature type="transmembrane region" description="Helical" evidence="1">
    <location>
        <begin position="182"/>
        <end position="198"/>
    </location>
</feature>
<feature type="transmembrane region" description="Helical" evidence="1">
    <location>
        <begin position="157"/>
        <end position="176"/>
    </location>
</feature>
<feature type="transmembrane region" description="Helical" evidence="1">
    <location>
        <begin position="224"/>
        <end position="241"/>
    </location>
</feature>
<gene>
    <name evidence="2" type="ORF">GCM10022276_14930</name>
</gene>
<keyword evidence="1" id="KW-0472">Membrane</keyword>
<feature type="transmembrane region" description="Helical" evidence="1">
    <location>
        <begin position="126"/>
        <end position="145"/>
    </location>
</feature>
<feature type="transmembrane region" description="Helical" evidence="1">
    <location>
        <begin position="471"/>
        <end position="489"/>
    </location>
</feature>
<comment type="caution">
    <text evidence="2">The sequence shown here is derived from an EMBL/GenBank/DDBJ whole genome shotgun (WGS) entry which is preliminary data.</text>
</comment>
<keyword evidence="1" id="KW-1133">Transmembrane helix</keyword>
<organism evidence="2 3">
    <name type="scientific">Sphingomonas limnosediminicola</name>
    <dbReference type="NCBI Taxonomy" id="940133"/>
    <lineage>
        <taxon>Bacteria</taxon>
        <taxon>Pseudomonadati</taxon>
        <taxon>Pseudomonadota</taxon>
        <taxon>Alphaproteobacteria</taxon>
        <taxon>Sphingomonadales</taxon>
        <taxon>Sphingomonadaceae</taxon>
        <taxon>Sphingomonas</taxon>
    </lineage>
</organism>
<feature type="transmembrane region" description="Helical" evidence="1">
    <location>
        <begin position="416"/>
        <end position="434"/>
    </location>
</feature>
<protein>
    <recommendedName>
        <fullName evidence="4">Glycosyltransferase RgtA/B/C/D-like domain-containing protein</fullName>
    </recommendedName>
</protein>
<dbReference type="RefSeq" id="WP_344699053.1">
    <property type="nucleotide sequence ID" value="NZ_BAABBM010000001.1"/>
</dbReference>
<sequence>MLIGGSTTAEAGRAVRPTRSLRPGRLGGAAVAYFVTLLFLLWPFTVNGGPFYMEDSTSYLRGGALGFHTGLLILDNWWQSLFGAPAVHQTGADPRAVVTVLISQSGGVRSLIYSVVTYILRGPYDALVPLVVVQTAAVALVISFLKRLVDPDGGVMTAVLVAAGAAFLTSAPWYAAYAVPDILAGVMIAGAVALTVLFERTTLAIRSTLVLLVAFCMTTHGSHLPLGLCVLVAGASANFWLHRNSPERRLKRLVWFSSPFVLAVAALLGTSYFAFGQASLSPKRYPILLARSVADGPGAWYLREHCATERYAICEVFGPNPPRKVGDFLWSKGGVRYRASSEQMERIRAEESVIVRRAAFEYPVEQFRRSAGNGLNQLVKFGPQGLIFGVKLVGGEDPTLVQVRADRPLLRNIAEVAIYIGFAASIMLLLVFRGRLTRVEIAAVGVATVGLIANAAICGALSGVTDRYQGRVAWVLPVLAMIILLRALCERRPVATSRKVALA</sequence>